<name>A0A0B0NXI3_GOSAR</name>
<dbReference type="Proteomes" id="UP000032142">
    <property type="component" value="Unassembled WGS sequence"/>
</dbReference>
<evidence type="ECO:0000313" key="1">
    <source>
        <dbReference type="EMBL" id="KHG17545.1"/>
    </source>
</evidence>
<dbReference type="AlphaFoldDB" id="A0A0B0NXI3"/>
<keyword evidence="1" id="KW-0808">Transferase</keyword>
<dbReference type="GO" id="GO:0003964">
    <property type="term" value="F:RNA-directed DNA polymerase activity"/>
    <property type="evidence" value="ECO:0007669"/>
    <property type="project" value="UniProtKB-KW"/>
</dbReference>
<sequence length="50" mass="6037">MCMRFHEYRLVFQMVQRVIQKLCQRDDKCCQASSRIEGCRSSIHTIKLIF</sequence>
<reference evidence="2" key="1">
    <citation type="submission" date="2014-09" db="EMBL/GenBank/DDBJ databases">
        <authorList>
            <person name="Mudge J."/>
            <person name="Ramaraj T."/>
            <person name="Lindquist I.E."/>
            <person name="Bharti A.K."/>
            <person name="Sundararajan A."/>
            <person name="Cameron C.T."/>
            <person name="Woodward J.E."/>
            <person name="May G.D."/>
            <person name="Brubaker C."/>
            <person name="Broadhvest J."/>
            <person name="Wilkins T.A."/>
        </authorList>
    </citation>
    <scope>NUCLEOTIDE SEQUENCE</scope>
    <source>
        <strain evidence="2">cv. AKA8401</strain>
    </source>
</reference>
<accession>A0A0B0NXI3</accession>
<gene>
    <name evidence="1" type="ORF">F383_21270</name>
</gene>
<proteinExistence type="predicted"/>
<protein>
    <submittedName>
        <fullName evidence="1">Telomerase reverse transcriptase</fullName>
    </submittedName>
</protein>
<keyword evidence="2" id="KW-1185">Reference proteome</keyword>
<keyword evidence="1" id="KW-0548">Nucleotidyltransferase</keyword>
<evidence type="ECO:0000313" key="2">
    <source>
        <dbReference type="Proteomes" id="UP000032142"/>
    </source>
</evidence>
<dbReference type="EMBL" id="KN408503">
    <property type="protein sequence ID" value="KHG17545.1"/>
    <property type="molecule type" value="Genomic_DNA"/>
</dbReference>
<organism evidence="1 2">
    <name type="scientific">Gossypium arboreum</name>
    <name type="common">Tree cotton</name>
    <name type="synonym">Gossypium nanking</name>
    <dbReference type="NCBI Taxonomy" id="29729"/>
    <lineage>
        <taxon>Eukaryota</taxon>
        <taxon>Viridiplantae</taxon>
        <taxon>Streptophyta</taxon>
        <taxon>Embryophyta</taxon>
        <taxon>Tracheophyta</taxon>
        <taxon>Spermatophyta</taxon>
        <taxon>Magnoliopsida</taxon>
        <taxon>eudicotyledons</taxon>
        <taxon>Gunneridae</taxon>
        <taxon>Pentapetalae</taxon>
        <taxon>rosids</taxon>
        <taxon>malvids</taxon>
        <taxon>Malvales</taxon>
        <taxon>Malvaceae</taxon>
        <taxon>Malvoideae</taxon>
        <taxon>Gossypium</taxon>
    </lineage>
</organism>
<keyword evidence="1" id="KW-0695">RNA-directed DNA polymerase</keyword>